<evidence type="ECO:0000313" key="1">
    <source>
        <dbReference type="EMBL" id="QRD07435.1"/>
    </source>
</evidence>
<accession>A0A7U2ICU5</accession>
<dbReference type="EMBL" id="CP069044">
    <property type="protein sequence ID" value="QRD07435.1"/>
    <property type="molecule type" value="Genomic_DNA"/>
</dbReference>
<sequence length="344" mass="39178">MSHPIPTLVNKTIHTTTTTTALPYLSLPLDPLTNLLILFSIPLLALLARLRPRAPTHPLSQHLLPWRTDSWAALYGLLRLSYDNKWGKDRNAWVLSRSLHAIWHDAQRPYLGRLLAMGVIPLSIHDGGMRTERYEGWKVTWERGWPRVQWPMYVQARRRACFEFMVVRAEEDEARGRFVSDLVTRVVEGEAGRDERYGVTMREAPPHPGMIRYSWYNRPAKEEVAMQVGARSAVPALLPFLKDEVLEKGYGERANSLSVFVHNNDPGTIPLLELSSTKIVRVEAMHYGACELDSFVFGMAQDAGLEVIWPERMCREAALAEMRECGLPTEGLKSFASSVLEQYR</sequence>
<dbReference type="OrthoDB" id="3770097at2759"/>
<dbReference type="VEuPathDB" id="FungiDB:JI435_131690"/>
<dbReference type="OMA" id="YRWHRIN"/>
<keyword evidence="2" id="KW-1185">Reference proteome</keyword>
<evidence type="ECO:0000313" key="2">
    <source>
        <dbReference type="Proteomes" id="UP000663193"/>
    </source>
</evidence>
<proteinExistence type="predicted"/>
<dbReference type="Proteomes" id="UP000663193">
    <property type="component" value="Chromosome 22"/>
</dbReference>
<reference evidence="2" key="1">
    <citation type="journal article" date="2021" name="BMC Genomics">
        <title>Chromosome-level genome assembly and manually-curated proteome of model necrotroph Parastagonospora nodorum Sn15 reveals a genome-wide trove of candidate effector homologs, and redundancy of virulence-related functions within an accessory chromosome.</title>
        <authorList>
            <person name="Bertazzoni S."/>
            <person name="Jones D.A.B."/>
            <person name="Phan H.T."/>
            <person name="Tan K.-C."/>
            <person name="Hane J.K."/>
        </authorList>
    </citation>
    <scope>NUCLEOTIDE SEQUENCE [LARGE SCALE GENOMIC DNA]</scope>
    <source>
        <strain evidence="2">SN15 / ATCC MYA-4574 / FGSC 10173)</strain>
    </source>
</reference>
<protein>
    <submittedName>
        <fullName evidence="1">Uncharacterized protein</fullName>
    </submittedName>
</protein>
<dbReference type="AlphaFoldDB" id="A0A7U2ICU5"/>
<gene>
    <name evidence="1" type="ORF">JI435_131690</name>
</gene>
<name>A0A7U2ICU5_PHANO</name>
<dbReference type="KEGG" id="pno:SNOG_13169"/>
<dbReference type="RefSeq" id="XP_001803381.1">
    <property type="nucleotide sequence ID" value="XM_001803329.1"/>
</dbReference>
<organism evidence="1 2">
    <name type="scientific">Phaeosphaeria nodorum (strain SN15 / ATCC MYA-4574 / FGSC 10173)</name>
    <name type="common">Glume blotch fungus</name>
    <name type="synonym">Parastagonospora nodorum</name>
    <dbReference type="NCBI Taxonomy" id="321614"/>
    <lineage>
        <taxon>Eukaryota</taxon>
        <taxon>Fungi</taxon>
        <taxon>Dikarya</taxon>
        <taxon>Ascomycota</taxon>
        <taxon>Pezizomycotina</taxon>
        <taxon>Dothideomycetes</taxon>
        <taxon>Pleosporomycetidae</taxon>
        <taxon>Pleosporales</taxon>
        <taxon>Pleosporineae</taxon>
        <taxon>Phaeosphaeriaceae</taxon>
        <taxon>Parastagonospora</taxon>
    </lineage>
</organism>